<comment type="cofactor">
    <cofactor evidence="6">
        <name>Zn(2+)</name>
        <dbReference type="ChEBI" id="CHEBI:29105"/>
    </cofactor>
    <text evidence="6">Binds 2 Zn(2+) ions per subunit.</text>
</comment>
<feature type="binding site" evidence="6">
    <location>
        <position position="42"/>
    </location>
    <ligand>
        <name>Zn(2+)</name>
        <dbReference type="ChEBI" id="CHEBI:29105"/>
        <label>1</label>
        <note>catalytic</note>
    </ligand>
</feature>
<dbReference type="Gene3D" id="3.40.50.720">
    <property type="entry name" value="NAD(P)-binding Rossmann-like Domain"/>
    <property type="match status" value="1"/>
</dbReference>
<keyword evidence="5 6" id="KW-0520">NAD</keyword>
<dbReference type="PROSITE" id="PS00059">
    <property type="entry name" value="ADH_ZINC"/>
    <property type="match status" value="1"/>
</dbReference>
<feature type="binding site" evidence="6">
    <location>
        <position position="204"/>
    </location>
    <ligand>
        <name>NAD(+)</name>
        <dbReference type="ChEBI" id="CHEBI:57540"/>
    </ligand>
</feature>
<dbReference type="Proteomes" id="UP000677436">
    <property type="component" value="Chromosome"/>
</dbReference>
<feature type="site" description="Important for catalytic activity for the proton relay mechanism but does not participate directly in the coordination of zinc atom" evidence="6">
    <location>
        <position position="152"/>
    </location>
</feature>
<feature type="binding site" evidence="6">
    <location>
        <position position="179"/>
    </location>
    <ligand>
        <name>NAD(+)</name>
        <dbReference type="ChEBI" id="CHEBI:57540"/>
    </ligand>
</feature>
<dbReference type="InterPro" id="IPR013149">
    <property type="entry name" value="ADH-like_C"/>
</dbReference>
<evidence type="ECO:0000256" key="5">
    <source>
        <dbReference type="ARBA" id="ARBA00023027"/>
    </source>
</evidence>
<comment type="function">
    <text evidence="6">Catalyzes the NAD(+)-dependent oxidation of L-threonine to 2-amino-3-ketobutyrate.</text>
</comment>
<dbReference type="Gene3D" id="3.90.180.10">
    <property type="entry name" value="Medium-chain alcohol dehydrogenases, catalytic domain"/>
    <property type="match status" value="1"/>
</dbReference>
<dbReference type="GO" id="GO:0008743">
    <property type="term" value="F:L-threonine 3-dehydrogenase activity"/>
    <property type="evidence" value="ECO:0007669"/>
    <property type="project" value="UniProtKB-UniRule"/>
</dbReference>
<protein>
    <recommendedName>
        <fullName evidence="6 7">L-threonine 3-dehydrogenase</fullName>
        <shortName evidence="6">TDH</shortName>
        <ecNumber evidence="6 7">1.1.1.103</ecNumber>
    </recommendedName>
</protein>
<gene>
    <name evidence="6 9" type="primary">tdh</name>
    <name evidence="9" type="ORF">JIR001_17830</name>
</gene>
<feature type="domain" description="Enoyl reductase (ER)" evidence="8">
    <location>
        <begin position="16"/>
        <end position="344"/>
    </location>
</feature>
<dbReference type="HAMAP" id="MF_00627">
    <property type="entry name" value="Thr_dehydrog"/>
    <property type="match status" value="1"/>
</dbReference>
<feature type="binding site" evidence="6">
    <location>
        <position position="199"/>
    </location>
    <ligand>
        <name>NAD(+)</name>
        <dbReference type="ChEBI" id="CHEBI:57540"/>
    </ligand>
</feature>
<keyword evidence="2 6" id="KW-0479">Metal-binding</keyword>
<feature type="binding site" evidence="6">
    <location>
        <begin position="291"/>
        <end position="292"/>
    </location>
    <ligand>
        <name>NAD(+)</name>
        <dbReference type="ChEBI" id="CHEBI:57540"/>
    </ligand>
</feature>
<dbReference type="GO" id="GO:0008270">
    <property type="term" value="F:zinc ion binding"/>
    <property type="evidence" value="ECO:0007669"/>
    <property type="project" value="UniProtKB-UniRule"/>
</dbReference>
<evidence type="ECO:0000256" key="1">
    <source>
        <dbReference type="ARBA" id="ARBA00022490"/>
    </source>
</evidence>
<proteinExistence type="inferred from homology"/>
<evidence type="ECO:0000256" key="3">
    <source>
        <dbReference type="ARBA" id="ARBA00022833"/>
    </source>
</evidence>
<reference evidence="9" key="1">
    <citation type="journal article" date="2013" name="Int. J. Syst. Evol. Microbiol.">
        <title>Polycladomyces abyssicola gen. nov., sp. nov., a thermophilic filamentous bacterium isolated from hemipelagic sediment.</title>
        <authorList>
            <person name="Tsubouchi T."/>
            <person name="Shimane Y."/>
            <person name="Mori K."/>
            <person name="Usui K."/>
            <person name="Hiraki T."/>
            <person name="Tame A."/>
            <person name="Uematsu K."/>
            <person name="Maruyama T."/>
            <person name="Hatada Y."/>
        </authorList>
    </citation>
    <scope>NUCLEOTIDE SEQUENCE</scope>
    <source>
        <strain evidence="9">JIR-001</strain>
    </source>
</reference>
<feature type="binding site" evidence="6">
    <location>
        <position position="100"/>
    </location>
    <ligand>
        <name>Zn(2+)</name>
        <dbReference type="ChEBI" id="CHEBI:29105"/>
        <label>2</label>
    </ligand>
</feature>
<feature type="binding site" evidence="6">
    <location>
        <position position="67"/>
    </location>
    <ligand>
        <name>Zn(2+)</name>
        <dbReference type="ChEBI" id="CHEBI:29105"/>
        <label>1</label>
        <note>catalytic</note>
    </ligand>
</feature>
<evidence type="ECO:0000259" key="8">
    <source>
        <dbReference type="SMART" id="SM00829"/>
    </source>
</evidence>
<dbReference type="SMART" id="SM00829">
    <property type="entry name" value="PKS_ER"/>
    <property type="match status" value="1"/>
</dbReference>
<keyword evidence="4 6" id="KW-0560">Oxidoreductase</keyword>
<evidence type="ECO:0000256" key="4">
    <source>
        <dbReference type="ARBA" id="ARBA00023002"/>
    </source>
</evidence>
<dbReference type="PANTHER" id="PTHR43401:SF2">
    <property type="entry name" value="L-THREONINE 3-DEHYDROGENASE"/>
    <property type="match status" value="1"/>
</dbReference>
<dbReference type="SUPFAM" id="SSF50129">
    <property type="entry name" value="GroES-like"/>
    <property type="match status" value="1"/>
</dbReference>
<dbReference type="EMBL" id="AP024601">
    <property type="protein sequence ID" value="BCU82000.1"/>
    <property type="molecule type" value="Genomic_DNA"/>
</dbReference>
<feature type="binding site" evidence="6">
    <location>
        <begin position="266"/>
        <end position="268"/>
    </location>
    <ligand>
        <name>NAD(+)</name>
        <dbReference type="ChEBI" id="CHEBI:57540"/>
    </ligand>
</feature>
<evidence type="ECO:0000256" key="7">
    <source>
        <dbReference type="NCBIfam" id="TIGR00692"/>
    </source>
</evidence>
<sequence>MGGTMRALVKHHAGFGAELREVPIPDYGPDEVLIRVKATSLCGTDVHIYVYDDWAKSRVKPPYVFGHEFSGEVVAVGDQVTSFQVGDHVSAETHIVCYECPQCRRGEYHVCQNTQIIGVDRQGCFAEYVVMPAKNLWKNSKSLPFEVATLMEPMGNAVHTVLSGPIAGKTVAVIGCGPIGLMAVSVARASGAAKVLALDVNEYRLDMAVQMGATHIVHSQNEDPVKKVLSLTGDQGVDVVLEMSGHPVAIQQGLKMLTMGGRISMLGLPTRPVELDITNDIVFKGIQVHGITGRKMFETWEQTAGLLESEQVILEPLITHKFPLEEFEQAFELMMSGKSGKVILLP</sequence>
<dbReference type="RefSeq" id="WP_212772394.1">
    <property type="nucleotide sequence ID" value="NZ_AP024601.1"/>
</dbReference>
<evidence type="ECO:0000313" key="9">
    <source>
        <dbReference type="EMBL" id="BCU82000.1"/>
    </source>
</evidence>
<feature type="binding site" evidence="6">
    <location>
        <position position="68"/>
    </location>
    <ligand>
        <name>Zn(2+)</name>
        <dbReference type="ChEBI" id="CHEBI:29105"/>
        <label>1</label>
        <note>catalytic</note>
    </ligand>
</feature>
<dbReference type="GO" id="GO:0005737">
    <property type="term" value="C:cytoplasm"/>
    <property type="evidence" value="ECO:0007669"/>
    <property type="project" value="UniProtKB-SubCell"/>
</dbReference>
<dbReference type="GO" id="GO:0019518">
    <property type="term" value="P:L-threonine catabolic process to glycine"/>
    <property type="evidence" value="ECO:0007669"/>
    <property type="project" value="UniProtKB-UniPathway"/>
</dbReference>
<feature type="binding site" evidence="6">
    <location>
        <position position="103"/>
    </location>
    <ligand>
        <name>Zn(2+)</name>
        <dbReference type="ChEBI" id="CHEBI:29105"/>
        <label>2</label>
    </ligand>
</feature>
<accession>A0A8D5UHI0</accession>
<dbReference type="UniPathway" id="UPA00046">
    <property type="reaction ID" value="UER00505"/>
</dbReference>
<dbReference type="InterPro" id="IPR002328">
    <property type="entry name" value="ADH_Zn_CS"/>
</dbReference>
<dbReference type="InterPro" id="IPR050129">
    <property type="entry name" value="Zn_alcohol_dh"/>
</dbReference>
<comment type="catalytic activity">
    <reaction evidence="6">
        <text>L-threonine + NAD(+) = (2S)-2-amino-3-oxobutanoate + NADH + H(+)</text>
        <dbReference type="Rhea" id="RHEA:13161"/>
        <dbReference type="ChEBI" id="CHEBI:15378"/>
        <dbReference type="ChEBI" id="CHEBI:57540"/>
        <dbReference type="ChEBI" id="CHEBI:57926"/>
        <dbReference type="ChEBI" id="CHEBI:57945"/>
        <dbReference type="ChEBI" id="CHEBI:78948"/>
        <dbReference type="EC" id="1.1.1.103"/>
    </reaction>
</comment>
<dbReference type="NCBIfam" id="TIGR00692">
    <property type="entry name" value="tdh"/>
    <property type="match status" value="1"/>
</dbReference>
<dbReference type="InterPro" id="IPR004627">
    <property type="entry name" value="L-Threonine_3-DHase"/>
</dbReference>
<feature type="active site" description="Charge relay system" evidence="6">
    <location>
        <position position="44"/>
    </location>
</feature>
<comment type="subunit">
    <text evidence="6">Homotetramer.</text>
</comment>
<evidence type="ECO:0000256" key="6">
    <source>
        <dbReference type="HAMAP-Rule" id="MF_00627"/>
    </source>
</evidence>
<dbReference type="KEGG" id="pabs:JIR001_17830"/>
<organism evidence="9 10">
    <name type="scientific">Polycladomyces abyssicola</name>
    <dbReference type="NCBI Taxonomy" id="1125966"/>
    <lineage>
        <taxon>Bacteria</taxon>
        <taxon>Bacillati</taxon>
        <taxon>Bacillota</taxon>
        <taxon>Bacilli</taxon>
        <taxon>Bacillales</taxon>
        <taxon>Thermoactinomycetaceae</taxon>
        <taxon>Polycladomyces</taxon>
    </lineage>
</organism>
<reference evidence="9" key="2">
    <citation type="journal article" date="2021" name="Microbiol. Resour. Announc.">
        <title>Complete Genome Sequence of Polycladomyces abyssicola JIR-001T, Isolated from Hemipelagic Sediment in Deep Seawater.</title>
        <authorList>
            <person name="Tsubouchi T."/>
            <person name="Kaneko Y."/>
        </authorList>
    </citation>
    <scope>NUCLEOTIDE SEQUENCE</scope>
    <source>
        <strain evidence="9">JIR-001</strain>
    </source>
</reference>
<dbReference type="PANTHER" id="PTHR43401">
    <property type="entry name" value="L-THREONINE 3-DEHYDROGENASE"/>
    <property type="match status" value="1"/>
</dbReference>
<dbReference type="InterPro" id="IPR020843">
    <property type="entry name" value="ER"/>
</dbReference>
<dbReference type="Pfam" id="PF08240">
    <property type="entry name" value="ADH_N"/>
    <property type="match status" value="1"/>
</dbReference>
<dbReference type="CDD" id="cd05281">
    <property type="entry name" value="TDH"/>
    <property type="match status" value="1"/>
</dbReference>
<keyword evidence="1 6" id="KW-0963">Cytoplasm</keyword>
<dbReference type="AlphaFoldDB" id="A0A8D5UHI0"/>
<evidence type="ECO:0000256" key="2">
    <source>
        <dbReference type="ARBA" id="ARBA00022723"/>
    </source>
</evidence>
<name>A0A8D5UHI0_9BACL</name>
<dbReference type="NCBIfam" id="NF003808">
    <property type="entry name" value="PRK05396.1"/>
    <property type="match status" value="1"/>
</dbReference>
<dbReference type="SUPFAM" id="SSF51735">
    <property type="entry name" value="NAD(P)-binding Rossmann-fold domains"/>
    <property type="match status" value="1"/>
</dbReference>
<comment type="pathway">
    <text evidence="6">Amino-acid degradation; L-threonine degradation via oxydo-reductase pathway; glycine from L-threonine: step 1/2.</text>
</comment>
<feature type="binding site" evidence="6">
    <location>
        <position position="111"/>
    </location>
    <ligand>
        <name>Zn(2+)</name>
        <dbReference type="ChEBI" id="CHEBI:29105"/>
        <label>2</label>
    </ligand>
</feature>
<dbReference type="InterPro" id="IPR011032">
    <property type="entry name" value="GroES-like_sf"/>
</dbReference>
<dbReference type="EC" id="1.1.1.103" evidence="6 7"/>
<comment type="subcellular location">
    <subcellularLocation>
        <location evidence="6">Cytoplasm</location>
    </subcellularLocation>
</comment>
<comment type="similarity">
    <text evidence="6">Belongs to the zinc-containing alcohol dehydrogenase family.</text>
</comment>
<keyword evidence="10" id="KW-1185">Reference proteome</keyword>
<keyword evidence="3 6" id="KW-0862">Zinc</keyword>
<feature type="binding site" evidence="6">
    <location>
        <position position="97"/>
    </location>
    <ligand>
        <name>Zn(2+)</name>
        <dbReference type="ChEBI" id="CHEBI:29105"/>
        <label>2</label>
    </ligand>
</feature>
<evidence type="ECO:0000313" key="10">
    <source>
        <dbReference type="Proteomes" id="UP000677436"/>
    </source>
</evidence>
<dbReference type="InterPro" id="IPR013154">
    <property type="entry name" value="ADH-like_N"/>
</dbReference>
<dbReference type="Pfam" id="PF00107">
    <property type="entry name" value="ADH_zinc_N"/>
    <property type="match status" value="1"/>
</dbReference>
<feature type="active site" description="Charge relay system" evidence="6">
    <location>
        <position position="47"/>
    </location>
</feature>
<dbReference type="InterPro" id="IPR036291">
    <property type="entry name" value="NAD(P)-bd_dom_sf"/>
</dbReference>